<dbReference type="PANTHER" id="PTHR47824">
    <property type="entry name" value="UBIQUITIN-LIKE DOMAIN-CONTAINING PROTEIN"/>
    <property type="match status" value="1"/>
</dbReference>
<dbReference type="CDD" id="cd00198">
    <property type="entry name" value="vWFA"/>
    <property type="match status" value="1"/>
</dbReference>
<dbReference type="SMART" id="SM00327">
    <property type="entry name" value="VWA"/>
    <property type="match status" value="1"/>
</dbReference>
<dbReference type="Pfam" id="PF00240">
    <property type="entry name" value="ubiquitin"/>
    <property type="match status" value="1"/>
</dbReference>
<feature type="domain" description="VWFA" evidence="2">
    <location>
        <begin position="7"/>
        <end position="194"/>
    </location>
</feature>
<evidence type="ECO:0000259" key="1">
    <source>
        <dbReference type="PROSITE" id="PS50053"/>
    </source>
</evidence>
<organism evidence="3 4">
    <name type="scientific">Potamilus streckersoni</name>
    <dbReference type="NCBI Taxonomy" id="2493646"/>
    <lineage>
        <taxon>Eukaryota</taxon>
        <taxon>Metazoa</taxon>
        <taxon>Spiralia</taxon>
        <taxon>Lophotrochozoa</taxon>
        <taxon>Mollusca</taxon>
        <taxon>Bivalvia</taxon>
        <taxon>Autobranchia</taxon>
        <taxon>Heteroconchia</taxon>
        <taxon>Palaeoheterodonta</taxon>
        <taxon>Unionida</taxon>
        <taxon>Unionoidea</taxon>
        <taxon>Unionidae</taxon>
        <taxon>Ambleminae</taxon>
        <taxon>Lampsilini</taxon>
        <taxon>Potamilus</taxon>
    </lineage>
</organism>
<dbReference type="EMBL" id="JAEAOA010000675">
    <property type="protein sequence ID" value="KAK3606152.1"/>
    <property type="molecule type" value="Genomic_DNA"/>
</dbReference>
<dbReference type="CDD" id="cd17039">
    <property type="entry name" value="Ubl_ubiquitin_like"/>
    <property type="match status" value="1"/>
</dbReference>
<dbReference type="PROSITE" id="PS50234">
    <property type="entry name" value="VWFA"/>
    <property type="match status" value="1"/>
</dbReference>
<name>A0AAE0WA79_9BIVA</name>
<dbReference type="PANTHER" id="PTHR47824:SF3">
    <property type="entry name" value="UBIQUITIN-LIKE DOMAIN-CONTAINING PROTEIN"/>
    <property type="match status" value="1"/>
</dbReference>
<dbReference type="Pfam" id="PF00092">
    <property type="entry name" value="VWA"/>
    <property type="match status" value="1"/>
</dbReference>
<dbReference type="InterPro" id="IPR029071">
    <property type="entry name" value="Ubiquitin-like_domsf"/>
</dbReference>
<dbReference type="InterPro" id="IPR003325">
    <property type="entry name" value="TerD"/>
</dbReference>
<dbReference type="PROSITE" id="PS50053">
    <property type="entry name" value="UBIQUITIN_2"/>
    <property type="match status" value="1"/>
</dbReference>
<dbReference type="InterPro" id="IPR036465">
    <property type="entry name" value="vWFA_dom_sf"/>
</dbReference>
<reference evidence="3" key="3">
    <citation type="submission" date="2023-05" db="EMBL/GenBank/DDBJ databases">
        <authorList>
            <person name="Smith C.H."/>
        </authorList>
    </citation>
    <scope>NUCLEOTIDE SEQUENCE</scope>
    <source>
        <strain evidence="3">CHS0354</strain>
        <tissue evidence="3">Mantle</tissue>
    </source>
</reference>
<dbReference type="InterPro" id="IPR002035">
    <property type="entry name" value="VWF_A"/>
</dbReference>
<dbReference type="Gene3D" id="2.60.60.30">
    <property type="entry name" value="sav2460 like domains"/>
    <property type="match status" value="1"/>
</dbReference>
<gene>
    <name evidence="3" type="ORF">CHS0354_010785</name>
</gene>
<dbReference type="CDD" id="cd06974">
    <property type="entry name" value="TerD_like"/>
    <property type="match status" value="1"/>
</dbReference>
<feature type="domain" description="Ubiquitin-like" evidence="1">
    <location>
        <begin position="334"/>
        <end position="408"/>
    </location>
</feature>
<keyword evidence="4" id="KW-1185">Reference proteome</keyword>
<dbReference type="Gene3D" id="3.40.50.410">
    <property type="entry name" value="von Willebrand factor, type A domain"/>
    <property type="match status" value="1"/>
</dbReference>
<protein>
    <recommendedName>
        <fullName evidence="5">Ubiquitin-like domain-containing protein</fullName>
    </recommendedName>
</protein>
<dbReference type="SUPFAM" id="SSF54236">
    <property type="entry name" value="Ubiquitin-like"/>
    <property type="match status" value="1"/>
</dbReference>
<reference evidence="3" key="1">
    <citation type="journal article" date="2021" name="Genome Biol. Evol.">
        <title>A High-Quality Reference Genome for a Parasitic Bivalve with Doubly Uniparental Inheritance (Bivalvia: Unionida).</title>
        <authorList>
            <person name="Smith C.H."/>
        </authorList>
    </citation>
    <scope>NUCLEOTIDE SEQUENCE</scope>
    <source>
        <strain evidence="3">CHS0354</strain>
    </source>
</reference>
<dbReference type="AlphaFoldDB" id="A0AAE0WA79"/>
<dbReference type="Proteomes" id="UP001195483">
    <property type="component" value="Unassembled WGS sequence"/>
</dbReference>
<evidence type="ECO:0000259" key="2">
    <source>
        <dbReference type="PROSITE" id="PS50234"/>
    </source>
</evidence>
<evidence type="ECO:0008006" key="5">
    <source>
        <dbReference type="Google" id="ProtNLM"/>
    </source>
</evidence>
<accession>A0AAE0WA79</accession>
<sequence length="592" mass="66775">MSSDIYEIVFSFDTTGSMYSCLEEVRKSLGDMVQQLNSKIPGIRIAIFSHGDYGDESCFGYLTKYVNFTNNAGELCSYVRNVGETGGHGLAVYELVMRQVQENLSWTTGSNRALVLIGDTLPHEANDGENSRRLDWKTEVARLRDMNVKIYAIQCGNSGYGDTTSFFRYIASRSFGYYMPLSNISQVSQLLLDICFREAGLAHLHSGKSPEPMISFRGSCSKDSKVVVSTPSAGFDMKAEGLICEKCGEGKLSEEFPPTTITDVCNHPPSICLRCVVEHARKHNECPHEECSQSVDDNSDQLLLFEAILDEMFLDYNKILEENLRAIHPDGDVIYVSTLTGDTEVIQYNASMTIMKLKEKVQSKFHIDPKDQTLLYNEKRLKVRNGFGQPYTLSNFSVAKNSTIYILVPLYRVSEDLNHVVFDLSWGFPETHPDFLDASCFVFQQSEFTQLIDWNHPTDDFYLKGAVKHTQEITTSGGSTGHQKIDVHLKRLPSSITHIFFTLSSWKSPNLSAFSNPSLKFFDAREIDRDLCETTIMHALNSPAVIMCSIVRTGKEWLILEYGPEALVDGNAKQYNPIRQKIEELIKESYDI</sequence>
<evidence type="ECO:0000313" key="4">
    <source>
        <dbReference type="Proteomes" id="UP001195483"/>
    </source>
</evidence>
<dbReference type="InterPro" id="IPR000626">
    <property type="entry name" value="Ubiquitin-like_dom"/>
</dbReference>
<proteinExistence type="predicted"/>
<dbReference type="Gene3D" id="3.10.20.90">
    <property type="entry name" value="Phosphatidylinositol 3-kinase Catalytic Subunit, Chain A, domain 1"/>
    <property type="match status" value="1"/>
</dbReference>
<dbReference type="SUPFAM" id="SSF53300">
    <property type="entry name" value="vWA-like"/>
    <property type="match status" value="1"/>
</dbReference>
<evidence type="ECO:0000313" key="3">
    <source>
        <dbReference type="EMBL" id="KAK3606152.1"/>
    </source>
</evidence>
<reference evidence="3" key="2">
    <citation type="journal article" date="2021" name="Genome Biol. Evol.">
        <title>Developing a high-quality reference genome for a parasitic bivalve with doubly uniparental inheritance (Bivalvia: Unionida).</title>
        <authorList>
            <person name="Smith C.H."/>
        </authorList>
    </citation>
    <scope>NUCLEOTIDE SEQUENCE</scope>
    <source>
        <strain evidence="3">CHS0354</strain>
        <tissue evidence="3">Mantle</tissue>
    </source>
</reference>
<dbReference type="Pfam" id="PF02342">
    <property type="entry name" value="TerD"/>
    <property type="match status" value="1"/>
</dbReference>
<comment type="caution">
    <text evidence="3">The sequence shown here is derived from an EMBL/GenBank/DDBJ whole genome shotgun (WGS) entry which is preliminary data.</text>
</comment>